<comment type="caution">
    <text evidence="11">The sequence shown here is derived from an EMBL/GenBank/DDBJ whole genome shotgun (WGS) entry which is preliminary data.</text>
</comment>
<dbReference type="Pfam" id="PF16575">
    <property type="entry name" value="CLP1_P"/>
    <property type="match status" value="1"/>
</dbReference>
<proteinExistence type="inferred from homology"/>
<accession>A0ABR3GL90</accession>
<feature type="domain" description="Clp1 P-loop" evidence="10">
    <location>
        <begin position="351"/>
        <end position="545"/>
    </location>
</feature>
<evidence type="ECO:0000256" key="9">
    <source>
        <dbReference type="SAM" id="MobiDB-lite"/>
    </source>
</evidence>
<evidence type="ECO:0000256" key="3">
    <source>
        <dbReference type="ARBA" id="ARBA00018706"/>
    </source>
</evidence>
<dbReference type="Proteomes" id="UP001447188">
    <property type="component" value="Unassembled WGS sequence"/>
</dbReference>
<dbReference type="InterPro" id="IPR045116">
    <property type="entry name" value="Clp1/Grc3"/>
</dbReference>
<evidence type="ECO:0000256" key="4">
    <source>
        <dbReference type="ARBA" id="ARBA00019824"/>
    </source>
</evidence>
<sequence>MPKRTREDETKEAPPLSALAARRLRSQETIPPAPKTPGTERKSDGEMAASKNSSLGLSTTAVSSESEGAEDLQAKRREIERTLKDQTKAQAQTRQVLGFGSPGFEAALTMVGQSCGDGARLDDEMVDVSELVELESERGVLEGGGKKLQGRVSLSYSGESPTPKLTQCSSFVPTEKNHSPNADNRQTMFRMINRETLVILGEYDFQVIKGTITIAGATLTKSSGVQRVYAPSTQSLPVIECVGKKEGKSKDGKKDGEFDAEILVSSPVSNSGLRDVGKLCPMFGGIWTPLGIGKQNGDVESFFPLYSTTYSVPALSVPQPWRSCFERFARQTDVIPSSFSSTVPSVIIITGSKGTGKSTFARTLVNTLLTFSPSHTSVAYLDCDPGQPEFSPPGFISLHHLTAPVLGPPFTHSNPTAALRTHYTGYTSPREDPAHYIASIINLITLYRDTLASATTAQDARIPLVINTAGWTKGLGLELLADIIAQSQASDIVFLSGPMERFNPIAEICPESARMHELESISASVGPARFSAADLRALQIMSYLHHCPEKGKWDFETPLTSVAPWVVPYTGPASGVNGIQVLGEQLVPEELVTAIDGTLVGVVLIDGDDLGDIFHTAEILPYLQNAPPPPSPETSFSAGLALIRGVDVKEGCLWLLTSIAESEIERWEREGWKVVLVRGRLELPVWEMIGAGVEGAPWVSVGAVVGAGGKGGDVWRVRRNVMRRGQQTRKQMQLYG</sequence>
<evidence type="ECO:0000256" key="8">
    <source>
        <dbReference type="ARBA" id="ARBA00022840"/>
    </source>
</evidence>
<evidence type="ECO:0000256" key="2">
    <source>
        <dbReference type="ARBA" id="ARBA00011003"/>
    </source>
</evidence>
<name>A0ABR3GL90_9PEZI</name>
<dbReference type="CDD" id="cd02019">
    <property type="entry name" value="NK"/>
    <property type="match status" value="1"/>
</dbReference>
<keyword evidence="5" id="KW-0808">Transferase</keyword>
<feature type="compositionally biased region" description="Polar residues" evidence="9">
    <location>
        <begin position="50"/>
        <end position="66"/>
    </location>
</feature>
<dbReference type="InterPro" id="IPR027417">
    <property type="entry name" value="P-loop_NTPase"/>
</dbReference>
<evidence type="ECO:0000313" key="11">
    <source>
        <dbReference type="EMBL" id="KAL0636311.1"/>
    </source>
</evidence>
<keyword evidence="12" id="KW-1185">Reference proteome</keyword>
<evidence type="ECO:0000256" key="6">
    <source>
        <dbReference type="ARBA" id="ARBA00022741"/>
    </source>
</evidence>
<organism evidence="11 12">
    <name type="scientific">Discina gigas</name>
    <dbReference type="NCBI Taxonomy" id="1032678"/>
    <lineage>
        <taxon>Eukaryota</taxon>
        <taxon>Fungi</taxon>
        <taxon>Dikarya</taxon>
        <taxon>Ascomycota</taxon>
        <taxon>Pezizomycotina</taxon>
        <taxon>Pezizomycetes</taxon>
        <taxon>Pezizales</taxon>
        <taxon>Discinaceae</taxon>
        <taxon>Discina</taxon>
    </lineage>
</organism>
<keyword evidence="8" id="KW-0067">ATP-binding</keyword>
<evidence type="ECO:0000256" key="7">
    <source>
        <dbReference type="ARBA" id="ARBA00022777"/>
    </source>
</evidence>
<dbReference type="PANTHER" id="PTHR12755">
    <property type="entry name" value="CLEAVAGE/POLYADENYLATION FACTOR IA SUBUNIT CLP1P"/>
    <property type="match status" value="1"/>
</dbReference>
<gene>
    <name evidence="11" type="primary">GRC3</name>
    <name evidence="11" type="ORF">Q9L58_004768</name>
</gene>
<protein>
    <recommendedName>
        <fullName evidence="4">Polynucleotide 5'-hydroxyl-kinase GRC3</fullName>
    </recommendedName>
    <alternativeName>
        <fullName evidence="3">Polynucleotide 5'-hydroxyl-kinase grc3</fullName>
    </alternativeName>
</protein>
<dbReference type="PANTHER" id="PTHR12755:SF3">
    <property type="entry name" value="POLYNUCLEOTIDE 5'-HYDROXYL-KINASE NOL9"/>
    <property type="match status" value="1"/>
</dbReference>
<evidence type="ECO:0000313" key="12">
    <source>
        <dbReference type="Proteomes" id="UP001447188"/>
    </source>
</evidence>
<keyword evidence="6" id="KW-0547">Nucleotide-binding</keyword>
<evidence type="ECO:0000256" key="5">
    <source>
        <dbReference type="ARBA" id="ARBA00022679"/>
    </source>
</evidence>
<comment type="similarity">
    <text evidence="2">Belongs to the Clp1 family. NOL9/GRC3 subfamily.</text>
</comment>
<dbReference type="Gene3D" id="3.40.50.300">
    <property type="entry name" value="P-loop containing nucleotide triphosphate hydrolases"/>
    <property type="match status" value="1"/>
</dbReference>
<reference evidence="11 12" key="1">
    <citation type="submission" date="2024-02" db="EMBL/GenBank/DDBJ databases">
        <title>Discinaceae phylogenomics.</title>
        <authorList>
            <person name="Dirks A.C."/>
            <person name="James T.Y."/>
        </authorList>
    </citation>
    <scope>NUCLEOTIDE SEQUENCE [LARGE SCALE GENOMIC DNA]</scope>
    <source>
        <strain evidence="11 12">ACD0624</strain>
    </source>
</reference>
<feature type="compositionally biased region" description="Basic and acidic residues" evidence="9">
    <location>
        <begin position="1"/>
        <end position="12"/>
    </location>
</feature>
<evidence type="ECO:0000259" key="10">
    <source>
        <dbReference type="Pfam" id="PF16575"/>
    </source>
</evidence>
<dbReference type="EMBL" id="JBBBZM010000053">
    <property type="protein sequence ID" value="KAL0636311.1"/>
    <property type="molecule type" value="Genomic_DNA"/>
</dbReference>
<keyword evidence="7" id="KW-0418">Kinase</keyword>
<evidence type="ECO:0000256" key="1">
    <source>
        <dbReference type="ARBA" id="ARBA00003798"/>
    </source>
</evidence>
<feature type="region of interest" description="Disordered" evidence="9">
    <location>
        <begin position="1"/>
        <end position="74"/>
    </location>
</feature>
<dbReference type="SUPFAM" id="SSF52540">
    <property type="entry name" value="P-loop containing nucleoside triphosphate hydrolases"/>
    <property type="match status" value="2"/>
</dbReference>
<comment type="function">
    <text evidence="1">Polynucleotide 5'-kinase involved in rRNA processing.</text>
</comment>
<dbReference type="InterPro" id="IPR032319">
    <property type="entry name" value="CLP1_P"/>
</dbReference>